<dbReference type="RefSeq" id="WP_014974347.1">
    <property type="nucleotide sequence ID" value="NZ_CP042374.1"/>
</dbReference>
<feature type="transmembrane region" description="Helical" evidence="2">
    <location>
        <begin position="231"/>
        <end position="251"/>
    </location>
</feature>
<reference evidence="4 5" key="1">
    <citation type="submission" date="2019-06" db="EMBL/GenBank/DDBJ databases">
        <title>Genome analyses of bacteria isolated from kimchi.</title>
        <authorList>
            <person name="Lee S."/>
            <person name="Ahn S."/>
            <person name="Roh S."/>
        </authorList>
    </citation>
    <scope>NUCLEOTIDE SEQUENCE [LARGE SCALE GENOMIC DNA]</scope>
    <source>
        <strain evidence="4 5">CBA3620</strain>
    </source>
</reference>
<name>A0AAE6M2X7_LEUCA</name>
<feature type="domain" description="CAAX prenyl protease 2/Lysostaphin resistance protein A-like" evidence="3">
    <location>
        <begin position="109"/>
        <end position="212"/>
    </location>
</feature>
<dbReference type="GO" id="GO:0008237">
    <property type="term" value="F:metallopeptidase activity"/>
    <property type="evidence" value="ECO:0007669"/>
    <property type="project" value="UniProtKB-KW"/>
</dbReference>
<proteinExistence type="inferred from homology"/>
<dbReference type="InterPro" id="IPR003675">
    <property type="entry name" value="Rce1/LyrA-like_dom"/>
</dbReference>
<dbReference type="EMBL" id="CP042374">
    <property type="protein sequence ID" value="QEA32778.1"/>
    <property type="molecule type" value="Genomic_DNA"/>
</dbReference>
<feature type="transmembrane region" description="Helical" evidence="2">
    <location>
        <begin position="70"/>
        <end position="90"/>
    </location>
</feature>
<keyword evidence="2" id="KW-1133">Transmembrane helix</keyword>
<organism evidence="4 5">
    <name type="scientific">Leuconostoc carnosum</name>
    <dbReference type="NCBI Taxonomy" id="1252"/>
    <lineage>
        <taxon>Bacteria</taxon>
        <taxon>Bacillati</taxon>
        <taxon>Bacillota</taxon>
        <taxon>Bacilli</taxon>
        <taxon>Lactobacillales</taxon>
        <taxon>Lactobacillaceae</taxon>
        <taxon>Leuconostoc</taxon>
    </lineage>
</organism>
<dbReference type="OMA" id="WDATIVL"/>
<keyword evidence="4" id="KW-0378">Hydrolase</keyword>
<evidence type="ECO:0000256" key="1">
    <source>
        <dbReference type="ARBA" id="ARBA00009067"/>
    </source>
</evidence>
<dbReference type="GeneID" id="61186259"/>
<dbReference type="GO" id="GO:0080120">
    <property type="term" value="P:CAAX-box protein maturation"/>
    <property type="evidence" value="ECO:0007669"/>
    <property type="project" value="UniProtKB-ARBA"/>
</dbReference>
<evidence type="ECO:0000259" key="3">
    <source>
        <dbReference type="Pfam" id="PF02517"/>
    </source>
</evidence>
<dbReference type="AlphaFoldDB" id="A0AAE6M2X7"/>
<gene>
    <name evidence="4" type="ORF">FGL89_00805</name>
</gene>
<dbReference type="GO" id="GO:0004175">
    <property type="term" value="F:endopeptidase activity"/>
    <property type="evidence" value="ECO:0007669"/>
    <property type="project" value="UniProtKB-ARBA"/>
</dbReference>
<protein>
    <submittedName>
        <fullName evidence="4">CPBP family intramembrane metalloprotease</fullName>
    </submittedName>
</protein>
<evidence type="ECO:0000313" key="4">
    <source>
        <dbReference type="EMBL" id="QEA32778.1"/>
    </source>
</evidence>
<sequence length="265" mass="29782">MKKKLLIVMGIIPLIFPSLTTRISIGILNDSREFLGSIRFPIYELPFIIVYILLIKLVWQFNFGFTIKKWAIPIVATTSMLTTVVGNIVASKSLDTIFHQLPIGQIFVALIVSLVSSLIIGLFEETIFRGVIFNYFSHVFRKSNYQFLYSALLSSLIFGLIHLDNTLYGGQNLAYTLYQVIYAAAMGFLFAAVYVKTKSIIVPIILHALIDWSDLFFNLSGEPDMSGANWLPISVTLTLTVLYIASDIIIYRSVKNEKLGSIGFK</sequence>
<keyword evidence="2" id="KW-0812">Transmembrane</keyword>
<comment type="similarity">
    <text evidence="1">Belongs to the UPF0177 family.</text>
</comment>
<accession>A0AAE6M2X7</accession>
<feature type="transmembrane region" description="Helical" evidence="2">
    <location>
        <begin position="200"/>
        <end position="219"/>
    </location>
</feature>
<keyword evidence="2" id="KW-0472">Membrane</keyword>
<feature type="transmembrane region" description="Helical" evidence="2">
    <location>
        <begin position="175"/>
        <end position="195"/>
    </location>
</feature>
<keyword evidence="4" id="KW-0482">Metalloprotease</keyword>
<feature type="transmembrane region" description="Helical" evidence="2">
    <location>
        <begin position="102"/>
        <end position="123"/>
    </location>
</feature>
<evidence type="ECO:0000313" key="5">
    <source>
        <dbReference type="Proteomes" id="UP000321332"/>
    </source>
</evidence>
<evidence type="ECO:0000256" key="2">
    <source>
        <dbReference type="SAM" id="Phobius"/>
    </source>
</evidence>
<dbReference type="InterPro" id="IPR052710">
    <property type="entry name" value="CAAX_protease"/>
</dbReference>
<feature type="transmembrane region" description="Helical" evidence="2">
    <location>
        <begin position="38"/>
        <end position="58"/>
    </location>
</feature>
<dbReference type="PANTHER" id="PTHR36435:SF1">
    <property type="entry name" value="CAAX AMINO TERMINAL PROTEASE FAMILY PROTEIN"/>
    <property type="match status" value="1"/>
</dbReference>
<keyword evidence="4" id="KW-0645">Protease</keyword>
<dbReference type="Pfam" id="PF02517">
    <property type="entry name" value="Rce1-like"/>
    <property type="match status" value="1"/>
</dbReference>
<dbReference type="PANTHER" id="PTHR36435">
    <property type="entry name" value="SLR1288 PROTEIN"/>
    <property type="match status" value="1"/>
</dbReference>
<dbReference type="Proteomes" id="UP000321332">
    <property type="component" value="Chromosome"/>
</dbReference>
<feature type="transmembrane region" description="Helical" evidence="2">
    <location>
        <begin position="144"/>
        <end position="163"/>
    </location>
</feature>